<dbReference type="Proteomes" id="UP000465609">
    <property type="component" value="Chromosome"/>
</dbReference>
<dbReference type="SUPFAM" id="SSF55729">
    <property type="entry name" value="Acyl-CoA N-acyltransferases (Nat)"/>
    <property type="match status" value="1"/>
</dbReference>
<name>A0ABM7I6U0_9MYCO</name>
<dbReference type="Pfam" id="PF00583">
    <property type="entry name" value="Acetyltransf_1"/>
    <property type="match status" value="1"/>
</dbReference>
<dbReference type="InterPro" id="IPR000182">
    <property type="entry name" value="GNAT_dom"/>
</dbReference>
<dbReference type="Gene3D" id="3.40.630.30">
    <property type="match status" value="1"/>
</dbReference>
<evidence type="ECO:0000259" key="1">
    <source>
        <dbReference type="PROSITE" id="PS51186"/>
    </source>
</evidence>
<dbReference type="RefSeq" id="WP_138233341.1">
    <property type="nucleotide sequence ID" value="NZ_AP022577.1"/>
</dbReference>
<keyword evidence="3" id="KW-1185">Reference proteome</keyword>
<feature type="domain" description="N-acetyltransferase" evidence="1">
    <location>
        <begin position="114"/>
        <end position="245"/>
    </location>
</feature>
<sequence length="245" mass="26644">MPDFSPVVTDYWAAAFDERPLHRTDHVTVTVNPDSAADARVAVLRTAEDDRVSIAVTPAIAEALAKDIAPLDNPTEADLRAAFANYGVTLNGADNVFYLTETAADDILGDIESTNVRQLTDADAGIFASFKAVVSEEDWNGAYVELDHWAAFGAFDERGALVSIGSMYPWDDEFPLADIGVLTLSPARGRGHAKTLVRAMFRYALTQGFEPQYRCQPDNSASVKLAVGLDLELFGQWEIAVPDDE</sequence>
<organism evidence="2 3">
    <name type="scientific">Mycolicibacterium aubagnense</name>
    <dbReference type="NCBI Taxonomy" id="319707"/>
    <lineage>
        <taxon>Bacteria</taxon>
        <taxon>Bacillati</taxon>
        <taxon>Actinomycetota</taxon>
        <taxon>Actinomycetes</taxon>
        <taxon>Mycobacteriales</taxon>
        <taxon>Mycobacteriaceae</taxon>
        <taxon>Mycolicibacterium</taxon>
    </lineage>
</organism>
<proteinExistence type="predicted"/>
<dbReference type="InterPro" id="IPR016181">
    <property type="entry name" value="Acyl_CoA_acyltransferase"/>
</dbReference>
<evidence type="ECO:0000313" key="3">
    <source>
        <dbReference type="Proteomes" id="UP000465609"/>
    </source>
</evidence>
<accession>A0ABM7I6U0</accession>
<dbReference type="PROSITE" id="PS51186">
    <property type="entry name" value="GNAT"/>
    <property type="match status" value="1"/>
</dbReference>
<gene>
    <name evidence="2" type="ORF">MAUB_01330</name>
</gene>
<evidence type="ECO:0000313" key="2">
    <source>
        <dbReference type="EMBL" id="BBX82260.1"/>
    </source>
</evidence>
<protein>
    <submittedName>
        <fullName evidence="2">Acetyltransferase</fullName>
    </submittedName>
</protein>
<reference evidence="2 3" key="1">
    <citation type="journal article" date="2019" name="Emerg. Microbes Infect.">
        <title>Comprehensive subspecies identification of 175 nontuberculous mycobacteria species based on 7547 genomic profiles.</title>
        <authorList>
            <person name="Matsumoto Y."/>
            <person name="Kinjo T."/>
            <person name="Motooka D."/>
            <person name="Nabeya D."/>
            <person name="Jung N."/>
            <person name="Uechi K."/>
            <person name="Horii T."/>
            <person name="Iida T."/>
            <person name="Fujita J."/>
            <person name="Nakamura S."/>
        </authorList>
    </citation>
    <scope>NUCLEOTIDE SEQUENCE [LARGE SCALE GENOMIC DNA]</scope>
    <source>
        <strain evidence="2 3">JCM 15296</strain>
    </source>
</reference>
<dbReference type="EMBL" id="AP022577">
    <property type="protein sequence ID" value="BBX82260.1"/>
    <property type="molecule type" value="Genomic_DNA"/>
</dbReference>